<dbReference type="EMBL" id="AODF01000001">
    <property type="protein sequence ID" value="EUJ33787.1"/>
    <property type="molecule type" value="Genomic_DNA"/>
</dbReference>
<accession>A0ABP3B4C7</accession>
<sequence length="104" mass="12786">MEGITKLNFFASQTEFVQQAERNKEQERSQFFWEYYYYFPSKKCFIFSDDAYEMAILALDQSLEIETKWYLTEKVFQVRSTTLYNNFSEKFEQQIQNNYRNDLL</sequence>
<dbReference type="Proteomes" id="UP000019249">
    <property type="component" value="Unassembled WGS sequence"/>
</dbReference>
<dbReference type="RefSeq" id="WP_036095694.1">
    <property type="nucleotide sequence ID" value="NZ_AODF01000001.1"/>
</dbReference>
<comment type="caution">
    <text evidence="1">The sequence shown here is derived from an EMBL/GenBank/DDBJ whole genome shotgun (WGS) entry which is preliminary data.</text>
</comment>
<evidence type="ECO:0000313" key="1">
    <source>
        <dbReference type="EMBL" id="EUJ33787.1"/>
    </source>
</evidence>
<reference evidence="1 2" key="1">
    <citation type="journal article" date="2014" name="Int. J. Syst. Evol. Microbiol.">
        <title>Listeria floridensis sp. nov., Listeria aquatica sp. nov., Listeria cornellensis sp. nov., Listeria riparia sp. nov. and Listeria grandensis sp. nov., from agricultural and natural environments.</title>
        <authorList>
            <person name="den Bakker H.C."/>
            <person name="Warchocki S."/>
            <person name="Wright E.M."/>
            <person name="Allred A.F."/>
            <person name="Ahlstrom C."/>
            <person name="Manuel C.S."/>
            <person name="Stasiewicz M.J."/>
            <person name="Burrell A."/>
            <person name="Roof S."/>
            <person name="Strawn L."/>
            <person name="Fortes E.D."/>
            <person name="Nightingale K.K."/>
            <person name="Kephart D."/>
            <person name="Wiedmann M."/>
        </authorList>
    </citation>
    <scope>NUCLEOTIDE SEQUENCE [LARGE SCALE GENOMIC DNA]</scope>
    <source>
        <strain evidence="1 2">FSL S10-1187</strain>
    </source>
</reference>
<gene>
    <name evidence="1" type="ORF">MFLO_01105</name>
</gene>
<evidence type="ECO:0000313" key="2">
    <source>
        <dbReference type="Proteomes" id="UP000019249"/>
    </source>
</evidence>
<keyword evidence="2" id="KW-1185">Reference proteome</keyword>
<protein>
    <submittedName>
        <fullName evidence="1">Uncharacterized protein</fullName>
    </submittedName>
</protein>
<name>A0ABP3B4C7_9LIST</name>
<organism evidence="1 2">
    <name type="scientific">Listeria floridensis FSL S10-1187</name>
    <dbReference type="NCBI Taxonomy" id="1265817"/>
    <lineage>
        <taxon>Bacteria</taxon>
        <taxon>Bacillati</taxon>
        <taxon>Bacillota</taxon>
        <taxon>Bacilli</taxon>
        <taxon>Bacillales</taxon>
        <taxon>Listeriaceae</taxon>
        <taxon>Listeria</taxon>
    </lineage>
</organism>
<proteinExistence type="predicted"/>